<gene>
    <name evidence="1" type="ORF">G3W61_29485</name>
</gene>
<feature type="non-terminal residue" evidence="1">
    <location>
        <position position="1"/>
    </location>
</feature>
<reference evidence="1 2" key="1">
    <citation type="submission" date="2019-11" db="EMBL/GenBank/DDBJ databases">
        <title>Genome-resolved metagenomics to study the prevalence of co-infection and intraspecific heterogeneity among plant pathogen metapopulations.</title>
        <authorList>
            <person name="Newberry E."/>
            <person name="Bhandari R."/>
            <person name="Kemble J."/>
            <person name="Sikora E."/>
            <person name="Potnis N."/>
        </authorList>
    </citation>
    <scope>NUCLEOTIDE SEQUENCE [LARGE SCALE GENOMIC DNA]</scope>
    <source>
        <strain evidence="1">Xp_Tom_Tuscaloosa_18b</strain>
    </source>
</reference>
<dbReference type="PANTHER" id="PTHR40980">
    <property type="entry name" value="PLUG DOMAIN-CONTAINING PROTEIN"/>
    <property type="match status" value="1"/>
</dbReference>
<dbReference type="PANTHER" id="PTHR40980:SF3">
    <property type="entry name" value="TONB-DEPENDENT RECEPTOR-LIKE BETA-BARREL DOMAIN-CONTAINING PROTEIN"/>
    <property type="match status" value="1"/>
</dbReference>
<organism evidence="1 2">
    <name type="scientific">Xanthomonas perforans</name>
    <dbReference type="NCBI Taxonomy" id="442694"/>
    <lineage>
        <taxon>Bacteria</taxon>
        <taxon>Pseudomonadati</taxon>
        <taxon>Pseudomonadota</taxon>
        <taxon>Gammaproteobacteria</taxon>
        <taxon>Lysobacterales</taxon>
        <taxon>Lysobacteraceae</taxon>
        <taxon>Xanthomonas</taxon>
    </lineage>
</organism>
<dbReference type="Proteomes" id="UP000471082">
    <property type="component" value="Unassembled WGS sequence"/>
</dbReference>
<proteinExistence type="predicted"/>
<dbReference type="EMBL" id="JAAGYU010001510">
    <property type="protein sequence ID" value="NEL80374.1"/>
    <property type="molecule type" value="Genomic_DNA"/>
</dbReference>
<dbReference type="SUPFAM" id="SSF56935">
    <property type="entry name" value="Porins"/>
    <property type="match status" value="1"/>
</dbReference>
<feature type="non-terminal residue" evidence="1">
    <location>
        <position position="120"/>
    </location>
</feature>
<name>A0A7X5SC56_XANPE</name>
<dbReference type="AlphaFoldDB" id="A0A7X5SC56"/>
<accession>A0A7X5SC56</accession>
<protein>
    <submittedName>
        <fullName evidence="1">TonB-dependent receptor</fullName>
    </submittedName>
</protein>
<evidence type="ECO:0000313" key="2">
    <source>
        <dbReference type="Proteomes" id="UP000471082"/>
    </source>
</evidence>
<sequence>VLTSVMHSQRVLRRDGVEIFGYDNVQGAGFPAAVVGNNTGVFPTSINTALFQQTRKRDGVSAALQWKPDADFELNLTGLYVKESFDNYNQSRYGYWGSTPGDAQALGFENGVATSGTFGD</sequence>
<evidence type="ECO:0000313" key="1">
    <source>
        <dbReference type="EMBL" id="NEL80374.1"/>
    </source>
</evidence>
<keyword evidence="1" id="KW-0675">Receptor</keyword>
<comment type="caution">
    <text evidence="1">The sequence shown here is derived from an EMBL/GenBank/DDBJ whole genome shotgun (WGS) entry which is preliminary data.</text>
</comment>